<organism evidence="2 3">
    <name type="scientific">Drosophila gunungcola</name>
    <name type="common">fruit fly</name>
    <dbReference type="NCBI Taxonomy" id="103775"/>
    <lineage>
        <taxon>Eukaryota</taxon>
        <taxon>Metazoa</taxon>
        <taxon>Ecdysozoa</taxon>
        <taxon>Arthropoda</taxon>
        <taxon>Hexapoda</taxon>
        <taxon>Insecta</taxon>
        <taxon>Pterygota</taxon>
        <taxon>Neoptera</taxon>
        <taxon>Endopterygota</taxon>
        <taxon>Diptera</taxon>
        <taxon>Brachycera</taxon>
        <taxon>Muscomorpha</taxon>
        <taxon>Ephydroidea</taxon>
        <taxon>Drosophilidae</taxon>
        <taxon>Drosophila</taxon>
        <taxon>Sophophora</taxon>
    </lineage>
</organism>
<accession>A0A9P9YNJ7</accession>
<evidence type="ECO:0000313" key="3">
    <source>
        <dbReference type="Proteomes" id="UP001059596"/>
    </source>
</evidence>
<evidence type="ECO:0000313" key="2">
    <source>
        <dbReference type="EMBL" id="KAI8040278.1"/>
    </source>
</evidence>
<sequence length="109" mass="12258">MRQQLDCVRTRKHVKCSRIMLQNVTFNWATLKHQCEKRAKEQLTAIVTTPTAIAEQQQPASPTPTRPNTSGPTTMTKRLTIGAGIKRPGHECLNTEYRTAGVKRIMVSL</sequence>
<feature type="region of interest" description="Disordered" evidence="1">
    <location>
        <begin position="51"/>
        <end position="76"/>
    </location>
</feature>
<dbReference type="EMBL" id="JAMKOV010000004">
    <property type="protein sequence ID" value="KAI8040278.1"/>
    <property type="molecule type" value="Genomic_DNA"/>
</dbReference>
<name>A0A9P9YNJ7_9MUSC</name>
<feature type="compositionally biased region" description="Polar residues" evidence="1">
    <location>
        <begin position="51"/>
        <end position="60"/>
    </location>
</feature>
<evidence type="ECO:0000256" key="1">
    <source>
        <dbReference type="SAM" id="MobiDB-lite"/>
    </source>
</evidence>
<keyword evidence="3" id="KW-1185">Reference proteome</keyword>
<gene>
    <name evidence="2" type="ORF">M5D96_006218</name>
</gene>
<protein>
    <submittedName>
        <fullName evidence="2">Uncharacterized protein</fullName>
    </submittedName>
</protein>
<dbReference type="Proteomes" id="UP001059596">
    <property type="component" value="Unassembled WGS sequence"/>
</dbReference>
<proteinExistence type="predicted"/>
<comment type="caution">
    <text evidence="2">The sequence shown here is derived from an EMBL/GenBank/DDBJ whole genome shotgun (WGS) entry which is preliminary data.</text>
</comment>
<feature type="compositionally biased region" description="Polar residues" evidence="1">
    <location>
        <begin position="66"/>
        <end position="76"/>
    </location>
</feature>
<dbReference type="AlphaFoldDB" id="A0A9P9YNJ7"/>
<reference evidence="2" key="1">
    <citation type="journal article" date="2023" name="Genome Biol. Evol.">
        <title>Long-read-based Genome Assembly of Drosophila gunungcola Reveals Fewer Chemosensory Genes in Flower-breeding Species.</title>
        <authorList>
            <person name="Negi A."/>
            <person name="Liao B.Y."/>
            <person name="Yeh S.D."/>
        </authorList>
    </citation>
    <scope>NUCLEOTIDE SEQUENCE</scope>
    <source>
        <strain evidence="2">Sukarami</strain>
    </source>
</reference>